<reference evidence="1 2" key="1">
    <citation type="submission" date="2015-01" db="EMBL/GenBank/DDBJ databases">
        <title>Evolution of Trichinella species and genotypes.</title>
        <authorList>
            <person name="Korhonen P.K."/>
            <person name="Edoardo P."/>
            <person name="Giuseppe L.R."/>
            <person name="Gasser R.B."/>
        </authorList>
    </citation>
    <scope>NUCLEOTIDE SEQUENCE [LARGE SCALE GENOMIC DNA]</scope>
    <source>
        <strain evidence="1">ISS1980</strain>
    </source>
</reference>
<sequence length="432" mass="48232">MNCGRIEKSYTRGQVFPTRATKFSLHKNQRNQIYRGQCYTLKRTNRTYKYWMCAEVSRIVSTYHVIVVVISQASHFFSSLVMCLIPWHTVHKSGSYTSNANQSACSWQPSTAGRRGAAKQCLQQLRYCRLFSNVGPGPAHNVLQPGREIHMTSGQAAGSAAHCCANKNKIRGCCEAAGTVDEHTAYKMEKRRSAVESKTIPQIYDEEAAAASTEPSTCGQFPIFKEVRSVMYKQRAKRFPKFPRDRWDLVFAPAFTITTSGMAFLFPQSASKHILVFSTANSIRLQAATKTWGMDGTFKVVPQWYQQLFTIHAFAAGKLVPAVYGLCTSKDIDTCGFLFQALITRAAALEYSPEILDSGLLSECAGTGLLLPLLASVGELGLKTRYRSDERSRRNIKMLLVTTFFPVPQVDMGVTLRNGCYRKKARRDGNAN</sequence>
<comment type="caution">
    <text evidence="1">The sequence shown here is derived from an EMBL/GenBank/DDBJ whole genome shotgun (WGS) entry which is preliminary data.</text>
</comment>
<name>A0A0V1MNQ6_9BILA</name>
<protein>
    <submittedName>
        <fullName evidence="1">Uncharacterized protein</fullName>
    </submittedName>
</protein>
<gene>
    <name evidence="1" type="ORF">T10_3311</name>
</gene>
<accession>A0A0V1MNQ6</accession>
<dbReference type="STRING" id="268474.A0A0V1MNQ6"/>
<organism evidence="1 2">
    <name type="scientific">Trichinella papuae</name>
    <dbReference type="NCBI Taxonomy" id="268474"/>
    <lineage>
        <taxon>Eukaryota</taxon>
        <taxon>Metazoa</taxon>
        <taxon>Ecdysozoa</taxon>
        <taxon>Nematoda</taxon>
        <taxon>Enoplea</taxon>
        <taxon>Dorylaimia</taxon>
        <taxon>Trichinellida</taxon>
        <taxon>Trichinellidae</taxon>
        <taxon>Trichinella</taxon>
    </lineage>
</organism>
<evidence type="ECO:0000313" key="2">
    <source>
        <dbReference type="Proteomes" id="UP000054843"/>
    </source>
</evidence>
<dbReference type="EMBL" id="JYDO01000067">
    <property type="protein sequence ID" value="KRZ73168.1"/>
    <property type="molecule type" value="Genomic_DNA"/>
</dbReference>
<dbReference type="AlphaFoldDB" id="A0A0V1MNQ6"/>
<proteinExistence type="predicted"/>
<keyword evidence="2" id="KW-1185">Reference proteome</keyword>
<evidence type="ECO:0000313" key="1">
    <source>
        <dbReference type="EMBL" id="KRZ73168.1"/>
    </source>
</evidence>
<dbReference type="Proteomes" id="UP000054843">
    <property type="component" value="Unassembled WGS sequence"/>
</dbReference>